<dbReference type="AlphaFoldDB" id="A0A090VDL3"/>
<dbReference type="SUPFAM" id="SSF53756">
    <property type="entry name" value="UDP-Glycosyltransferase/glycogen phosphorylase"/>
    <property type="match status" value="1"/>
</dbReference>
<reference evidence="2 3" key="1">
    <citation type="journal article" date="2014" name="Genome Announc.">
        <title>Draft Genome Sequences of Marine Flavobacterium Algibacter lectus Strains SS8 and NR4.</title>
        <authorList>
            <person name="Takatani N."/>
            <person name="Nakanishi M."/>
            <person name="Meirelles P."/>
            <person name="Mino S."/>
            <person name="Suda W."/>
            <person name="Oshima K."/>
            <person name="Hattori M."/>
            <person name="Ohkuma M."/>
            <person name="Hosokawa M."/>
            <person name="Miyashita K."/>
            <person name="Thompson F.L."/>
            <person name="Niwa A."/>
            <person name="Sawabe T."/>
            <person name="Sawabe T."/>
        </authorList>
    </citation>
    <scope>NUCLEOTIDE SEQUENCE [LARGE SCALE GENOMIC DNA]</scope>
    <source>
        <strain evidence="2 3">JCM 19300</strain>
    </source>
</reference>
<dbReference type="Proteomes" id="UP000029644">
    <property type="component" value="Unassembled WGS sequence"/>
</dbReference>
<evidence type="ECO:0000313" key="2">
    <source>
        <dbReference type="EMBL" id="GAL61464.1"/>
    </source>
</evidence>
<comment type="caution">
    <text evidence="2">The sequence shown here is derived from an EMBL/GenBank/DDBJ whole genome shotgun (WGS) entry which is preliminary data.</text>
</comment>
<organism evidence="2 3">
    <name type="scientific">Algibacter lectus</name>
    <dbReference type="NCBI Taxonomy" id="221126"/>
    <lineage>
        <taxon>Bacteria</taxon>
        <taxon>Pseudomonadati</taxon>
        <taxon>Bacteroidota</taxon>
        <taxon>Flavobacteriia</taxon>
        <taxon>Flavobacteriales</taxon>
        <taxon>Flavobacteriaceae</taxon>
        <taxon>Algibacter</taxon>
    </lineage>
</organism>
<accession>A0A090VDL3</accession>
<dbReference type="Gene3D" id="3.40.50.2000">
    <property type="entry name" value="Glycogen Phosphorylase B"/>
    <property type="match status" value="1"/>
</dbReference>
<dbReference type="Pfam" id="PF13439">
    <property type="entry name" value="Glyco_transf_4"/>
    <property type="match status" value="1"/>
</dbReference>
<feature type="domain" description="Glycosyltransferase subfamily 4-like N-terminal" evidence="1">
    <location>
        <begin position="13"/>
        <end position="90"/>
    </location>
</feature>
<dbReference type="GO" id="GO:0016757">
    <property type="term" value="F:glycosyltransferase activity"/>
    <property type="evidence" value="ECO:0007669"/>
    <property type="project" value="UniProtKB-ARBA"/>
</dbReference>
<keyword evidence="2" id="KW-0808">Transferase</keyword>
<dbReference type="RefSeq" id="WP_052415235.1">
    <property type="nucleotide sequence ID" value="NZ_BBNQ01000002.1"/>
</dbReference>
<dbReference type="EMBL" id="BBNQ01000002">
    <property type="protein sequence ID" value="GAL61464.1"/>
    <property type="molecule type" value="Genomic_DNA"/>
</dbReference>
<protein>
    <submittedName>
        <fullName evidence="2">Alpha-1,4-N-acetylgalactosamine transferase PglH</fullName>
    </submittedName>
</protein>
<dbReference type="InterPro" id="IPR028098">
    <property type="entry name" value="Glyco_trans_4-like_N"/>
</dbReference>
<proteinExistence type="predicted"/>
<name>A0A090VDL3_9FLAO</name>
<sequence>MKVLQLIDSLEAGGAERVAVNYANGLVHMIDASYLCTTRAEGLLKGELNKDVGYLFLNKKKTIDVKAIKRLHQFIKNEDIDIIHAHGSSFF</sequence>
<gene>
    <name evidence="2" type="ORF">JCM19300_4410</name>
</gene>
<evidence type="ECO:0000313" key="3">
    <source>
        <dbReference type="Proteomes" id="UP000029644"/>
    </source>
</evidence>
<evidence type="ECO:0000259" key="1">
    <source>
        <dbReference type="Pfam" id="PF13439"/>
    </source>
</evidence>
<dbReference type="OrthoDB" id="823685at2"/>